<evidence type="ECO:0000313" key="3">
    <source>
        <dbReference type="Proteomes" id="UP000281553"/>
    </source>
</evidence>
<organism evidence="2 3">
    <name type="scientific">Dibothriocephalus latus</name>
    <name type="common">Fish tapeworm</name>
    <name type="synonym">Diphyllobothrium latum</name>
    <dbReference type="NCBI Taxonomy" id="60516"/>
    <lineage>
        <taxon>Eukaryota</taxon>
        <taxon>Metazoa</taxon>
        <taxon>Spiralia</taxon>
        <taxon>Lophotrochozoa</taxon>
        <taxon>Platyhelminthes</taxon>
        <taxon>Cestoda</taxon>
        <taxon>Eucestoda</taxon>
        <taxon>Diphyllobothriidea</taxon>
        <taxon>Diphyllobothriidae</taxon>
        <taxon>Dibothriocephalus</taxon>
    </lineage>
</organism>
<dbReference type="AlphaFoldDB" id="A0A3P6R5L2"/>
<accession>A0A3P6R5L2</accession>
<feature type="compositionally biased region" description="Basic residues" evidence="1">
    <location>
        <begin position="56"/>
        <end position="70"/>
    </location>
</feature>
<gene>
    <name evidence="2" type="ORF">DILT_LOCUS2004</name>
</gene>
<keyword evidence="3" id="KW-1185">Reference proteome</keyword>
<name>A0A3P6R5L2_DIBLA</name>
<protein>
    <submittedName>
        <fullName evidence="2">Uncharacterized protein</fullName>
    </submittedName>
</protein>
<reference evidence="2 3" key="1">
    <citation type="submission" date="2018-11" db="EMBL/GenBank/DDBJ databases">
        <authorList>
            <consortium name="Pathogen Informatics"/>
        </authorList>
    </citation>
    <scope>NUCLEOTIDE SEQUENCE [LARGE SCALE GENOMIC DNA]</scope>
</reference>
<proteinExistence type="predicted"/>
<dbReference type="Proteomes" id="UP000281553">
    <property type="component" value="Unassembled WGS sequence"/>
</dbReference>
<sequence>MGGEQDLLNVMFPTHDVTSKAATLGLRSDGQIPPHCWQTHDGCHGLKPTKFLANRPGRRRTGGKKKKLTK</sequence>
<dbReference type="OrthoDB" id="446759at2759"/>
<evidence type="ECO:0000256" key="1">
    <source>
        <dbReference type="SAM" id="MobiDB-lite"/>
    </source>
</evidence>
<evidence type="ECO:0000313" key="2">
    <source>
        <dbReference type="EMBL" id="VDK54017.1"/>
    </source>
</evidence>
<dbReference type="EMBL" id="UYRU01018875">
    <property type="protein sequence ID" value="VDK54017.1"/>
    <property type="molecule type" value="Genomic_DNA"/>
</dbReference>
<feature type="region of interest" description="Disordered" evidence="1">
    <location>
        <begin position="47"/>
        <end position="70"/>
    </location>
</feature>